<feature type="coiled-coil region" evidence="1">
    <location>
        <begin position="574"/>
        <end position="608"/>
    </location>
</feature>
<dbReference type="InParanoid" id="G0MBR3"/>
<keyword evidence="2" id="KW-0812">Transmembrane</keyword>
<dbReference type="AlphaFoldDB" id="G0MBR3"/>
<feature type="transmembrane region" description="Helical" evidence="2">
    <location>
        <begin position="93"/>
        <end position="113"/>
    </location>
</feature>
<reference evidence="5" key="1">
    <citation type="submission" date="2011-07" db="EMBL/GenBank/DDBJ databases">
        <authorList>
            <consortium name="Caenorhabditis brenneri Sequencing and Analysis Consortium"/>
            <person name="Wilson R.K."/>
        </authorList>
    </citation>
    <scope>NUCLEOTIDE SEQUENCE [LARGE SCALE GENOMIC DNA]</scope>
    <source>
        <strain evidence="5">PB2801</strain>
    </source>
</reference>
<dbReference type="OrthoDB" id="10250354at2759"/>
<name>G0MBR3_CAEBE</name>
<dbReference type="PRINTS" id="PR00625">
    <property type="entry name" value="JDOMAIN"/>
</dbReference>
<evidence type="ECO:0000313" key="4">
    <source>
        <dbReference type="EMBL" id="EGT45774.1"/>
    </source>
</evidence>
<dbReference type="PROSITE" id="PS50076">
    <property type="entry name" value="DNAJ_2"/>
    <property type="match status" value="1"/>
</dbReference>
<evidence type="ECO:0000256" key="1">
    <source>
        <dbReference type="SAM" id="Coils"/>
    </source>
</evidence>
<dbReference type="PANTHER" id="PTHR24074">
    <property type="entry name" value="CO-CHAPERONE PROTEIN DJLA"/>
    <property type="match status" value="1"/>
</dbReference>
<keyword evidence="2" id="KW-0472">Membrane</keyword>
<feature type="transmembrane region" description="Helical" evidence="2">
    <location>
        <begin position="119"/>
        <end position="138"/>
    </location>
</feature>
<dbReference type="HOGENOM" id="CLU_432264_0_0_1"/>
<dbReference type="SMART" id="SM00271">
    <property type="entry name" value="DnaJ"/>
    <property type="match status" value="1"/>
</dbReference>
<keyword evidence="5" id="KW-1185">Reference proteome</keyword>
<dbReference type="eggNOG" id="KOG0713">
    <property type="taxonomic scope" value="Eukaryota"/>
</dbReference>
<dbReference type="InterPro" id="IPR050817">
    <property type="entry name" value="DjlA_DnaK_co-chaperone"/>
</dbReference>
<dbReference type="Pfam" id="PF00226">
    <property type="entry name" value="DnaJ"/>
    <property type="match status" value="1"/>
</dbReference>
<dbReference type="STRING" id="135651.G0MBR3"/>
<dbReference type="CDD" id="cd06257">
    <property type="entry name" value="DnaJ"/>
    <property type="match status" value="1"/>
</dbReference>
<feature type="transmembrane region" description="Helical" evidence="2">
    <location>
        <begin position="260"/>
        <end position="283"/>
    </location>
</feature>
<evidence type="ECO:0000256" key="2">
    <source>
        <dbReference type="SAM" id="Phobius"/>
    </source>
</evidence>
<feature type="domain" description="J" evidence="3">
    <location>
        <begin position="298"/>
        <end position="363"/>
    </location>
</feature>
<protein>
    <recommendedName>
        <fullName evidence="3">J domain-containing protein</fullName>
    </recommendedName>
</protein>
<feature type="transmembrane region" description="Helical" evidence="2">
    <location>
        <begin position="150"/>
        <end position="170"/>
    </location>
</feature>
<evidence type="ECO:0000313" key="5">
    <source>
        <dbReference type="Proteomes" id="UP000008068"/>
    </source>
</evidence>
<keyword evidence="2" id="KW-1133">Transmembrane helix</keyword>
<accession>G0MBR3</accession>
<keyword evidence="1" id="KW-0175">Coiled coil</keyword>
<evidence type="ECO:0000259" key="3">
    <source>
        <dbReference type="PROSITE" id="PS50076"/>
    </source>
</evidence>
<dbReference type="Gene3D" id="1.10.287.110">
    <property type="entry name" value="DnaJ domain"/>
    <property type="match status" value="1"/>
</dbReference>
<feature type="transmembrane region" description="Helical" evidence="2">
    <location>
        <begin position="182"/>
        <end position="200"/>
    </location>
</feature>
<dbReference type="Proteomes" id="UP000008068">
    <property type="component" value="Unassembled WGS sequence"/>
</dbReference>
<dbReference type="InterPro" id="IPR001623">
    <property type="entry name" value="DnaJ_domain"/>
</dbReference>
<dbReference type="InterPro" id="IPR036869">
    <property type="entry name" value="J_dom_sf"/>
</dbReference>
<organism evidence="5">
    <name type="scientific">Caenorhabditis brenneri</name>
    <name type="common">Nematode worm</name>
    <dbReference type="NCBI Taxonomy" id="135651"/>
    <lineage>
        <taxon>Eukaryota</taxon>
        <taxon>Metazoa</taxon>
        <taxon>Ecdysozoa</taxon>
        <taxon>Nematoda</taxon>
        <taxon>Chromadorea</taxon>
        <taxon>Rhabditida</taxon>
        <taxon>Rhabditina</taxon>
        <taxon>Rhabditomorpha</taxon>
        <taxon>Rhabditoidea</taxon>
        <taxon>Rhabditidae</taxon>
        <taxon>Peloderinae</taxon>
        <taxon>Caenorhabditis</taxon>
    </lineage>
</organism>
<gene>
    <name evidence="4" type="ORF">CAEBREN_22192</name>
</gene>
<dbReference type="EMBL" id="GL379789">
    <property type="protein sequence ID" value="EGT45774.1"/>
    <property type="molecule type" value="Genomic_DNA"/>
</dbReference>
<dbReference type="SUPFAM" id="SSF46565">
    <property type="entry name" value="Chaperone J-domain"/>
    <property type="match status" value="1"/>
</dbReference>
<proteinExistence type="predicted"/>
<sequence length="633" mass="71787">MSTQTEPYEIIRGVPRLGWSNNIRCYTVYHGLEACCHPSFRWLSGNLLGYRKYIESSIPRNSYNIWNVLANIFVFQVLRSRKYALLNKFNKRRIFNISDFFFALCHPNFLILGGMDWDYFVRLWARFLLALLHAVSKFRMLWIKKWEPSLVTQLLGLLIAFCGCATSYPYCANEDIESSVDFTRRVFLLFIVGVLADVAASSVLNSNFHMDITDPFLNRIVNVILDILQHRPSMHFSLYAGVTSTGIMSSLSGDTHIGKVFAFWLCVVMIAFTAAVLIGQSMWNVLSNQTPPEAGQQSHYDILGIDRAASGTAIKRAFRMKVLKNHPDRNPGCNLARSMLRKVLTAYEILSDEERRQEYDETGRNENLNIGIASLFQSAAEIGSIIGEITGIQLKKIPNTVLSEIKNIMSHAGHAGNIHTLNERFPAVTDKIAPGKAVHTSFDPSPNDFLRGFLLTLKAVPRDLAFVVFGKDGVQKYQVDGRKTQTGSITKPIAFLRHHSPTLYSFDGTPVLFDLTPITAFLDSLNFAGISIAKWLPQGGHIFSVYNGGMALPEDIDIHYYPMSNDRKNLVDTMITKQEEIEKIVRKIKEKTEQFQDFKRKKDEMKAKITVHDNELLDAMNEFEETLLLLRTN</sequence>